<proteinExistence type="inferred from homology"/>
<dbReference type="EC" id="2.4.2.7" evidence="6"/>
<dbReference type="EMBL" id="JADBGQ010000009">
    <property type="protein sequence ID" value="KAG5380538.1"/>
    <property type="molecule type" value="Genomic_DNA"/>
</dbReference>
<evidence type="ECO:0000313" key="12">
    <source>
        <dbReference type="EMBL" id="KAG5380538.1"/>
    </source>
</evidence>
<organism evidence="12 13">
    <name type="scientific">Brassica rapa subsp. trilocularis</name>
    <dbReference type="NCBI Taxonomy" id="1813537"/>
    <lineage>
        <taxon>Eukaryota</taxon>
        <taxon>Viridiplantae</taxon>
        <taxon>Streptophyta</taxon>
        <taxon>Embryophyta</taxon>
        <taxon>Tracheophyta</taxon>
        <taxon>Spermatophyta</taxon>
        <taxon>Magnoliopsida</taxon>
        <taxon>eudicotyledons</taxon>
        <taxon>Gunneridae</taxon>
        <taxon>Pentapetalae</taxon>
        <taxon>rosids</taxon>
        <taxon>malvids</taxon>
        <taxon>Brassicales</taxon>
        <taxon>Brassicaceae</taxon>
        <taxon>Brassiceae</taxon>
        <taxon>Brassica</taxon>
    </lineage>
</organism>
<evidence type="ECO:0000256" key="6">
    <source>
        <dbReference type="ARBA" id="ARBA00011893"/>
    </source>
</evidence>
<dbReference type="PANTHER" id="PTHR11776">
    <property type="entry name" value="ADENINE PHOSPHORIBOSYLTRANSFERASE"/>
    <property type="match status" value="1"/>
</dbReference>
<dbReference type="InterPro" id="IPR050120">
    <property type="entry name" value="Adenine_PRTase"/>
</dbReference>
<comment type="similarity">
    <text evidence="4">Belongs to the purine/pyrimidine phosphoribosyltransferase family.</text>
</comment>
<evidence type="ECO:0000256" key="9">
    <source>
        <dbReference type="ARBA" id="ARBA00022679"/>
    </source>
</evidence>
<comment type="subunit">
    <text evidence="5">Homodimer.</text>
</comment>
<dbReference type="CDD" id="cd06223">
    <property type="entry name" value="PRTases_typeI"/>
    <property type="match status" value="1"/>
</dbReference>
<comment type="caution">
    <text evidence="12">The sequence shown here is derived from an EMBL/GenBank/DDBJ whole genome shotgun (WGS) entry which is preliminary data.</text>
</comment>
<accession>A0ABQ7L1V4</accession>
<evidence type="ECO:0000256" key="5">
    <source>
        <dbReference type="ARBA" id="ARBA00011738"/>
    </source>
</evidence>
<evidence type="ECO:0000256" key="1">
    <source>
        <dbReference type="ARBA" id="ARBA00000868"/>
    </source>
</evidence>
<keyword evidence="8" id="KW-0328">Glycosyltransferase</keyword>
<evidence type="ECO:0000256" key="8">
    <source>
        <dbReference type="ARBA" id="ARBA00022676"/>
    </source>
</evidence>
<comment type="catalytic activity">
    <reaction evidence="1">
        <text>AMP + diphosphate = 5-phospho-alpha-D-ribose 1-diphosphate + adenine</text>
        <dbReference type="Rhea" id="RHEA:16609"/>
        <dbReference type="ChEBI" id="CHEBI:16708"/>
        <dbReference type="ChEBI" id="CHEBI:33019"/>
        <dbReference type="ChEBI" id="CHEBI:58017"/>
        <dbReference type="ChEBI" id="CHEBI:456215"/>
        <dbReference type="EC" id="2.4.2.7"/>
    </reaction>
</comment>
<comment type="subcellular location">
    <subcellularLocation>
        <location evidence="2">Cytoplasm</location>
    </subcellularLocation>
</comment>
<keyword evidence="7" id="KW-0963">Cytoplasm</keyword>
<evidence type="ECO:0000256" key="10">
    <source>
        <dbReference type="ARBA" id="ARBA00022726"/>
    </source>
</evidence>
<evidence type="ECO:0000256" key="7">
    <source>
        <dbReference type="ARBA" id="ARBA00022490"/>
    </source>
</evidence>
<name>A0ABQ7L1V4_BRACM</name>
<evidence type="ECO:0000256" key="11">
    <source>
        <dbReference type="SAM" id="MobiDB-lite"/>
    </source>
</evidence>
<protein>
    <recommendedName>
        <fullName evidence="6">adenine phosphoribosyltransferase</fullName>
        <ecNumber evidence="6">2.4.2.7</ecNumber>
    </recommendedName>
</protein>
<evidence type="ECO:0000256" key="4">
    <source>
        <dbReference type="ARBA" id="ARBA00008391"/>
    </source>
</evidence>
<dbReference type="Proteomes" id="UP000823674">
    <property type="component" value="Chromosome A07"/>
</dbReference>
<dbReference type="SUPFAM" id="SSF53271">
    <property type="entry name" value="PRTase-like"/>
    <property type="match status" value="1"/>
</dbReference>
<gene>
    <name evidence="12" type="primary">A07g508110.1_BraROA</name>
    <name evidence="12" type="ORF">IGI04_028380</name>
</gene>
<sequence>KGSKPTKPTTDRNPKHSSPPPILHHRSSVFDIFVERYKGKDISVVAESVASILMVVVIEMDTSVEGRGFIFGPPIAMAIGAKFVPMRKPKKLPARTDCSMARTQKNKATAHHLDLLKCGMSPLLQNQLAELTNQKQQQQVATGGDKKRRKLVVVSQNCIEPLQALCDGSKEVMSMKGQSADKRRDIATLRKKRKEEKIVFVPIEMTFLVNRGLARCAREVHV</sequence>
<comment type="pathway">
    <text evidence="3">Purine metabolism; AMP biosynthesis via salvage pathway; AMP from adenine: step 1/1.</text>
</comment>
<dbReference type="PANTHER" id="PTHR11776:SF0">
    <property type="entry name" value="ADENINE PHOSPHORIBOSYLTRANSFERASE 1, CHLOROPLASTIC"/>
    <property type="match status" value="1"/>
</dbReference>
<dbReference type="Gene3D" id="3.40.50.2020">
    <property type="match status" value="1"/>
</dbReference>
<evidence type="ECO:0000256" key="3">
    <source>
        <dbReference type="ARBA" id="ARBA00004659"/>
    </source>
</evidence>
<keyword evidence="13" id="KW-1185">Reference proteome</keyword>
<dbReference type="InterPro" id="IPR029057">
    <property type="entry name" value="PRTase-like"/>
</dbReference>
<keyword evidence="9" id="KW-0808">Transferase</keyword>
<dbReference type="InterPro" id="IPR000836">
    <property type="entry name" value="PRTase_dom"/>
</dbReference>
<evidence type="ECO:0000256" key="2">
    <source>
        <dbReference type="ARBA" id="ARBA00004496"/>
    </source>
</evidence>
<feature type="non-terminal residue" evidence="12">
    <location>
        <position position="1"/>
    </location>
</feature>
<feature type="region of interest" description="Disordered" evidence="11">
    <location>
        <begin position="1"/>
        <end position="23"/>
    </location>
</feature>
<keyword evidence="10" id="KW-0660">Purine salvage</keyword>
<reference evidence="12 13" key="1">
    <citation type="submission" date="2021-03" db="EMBL/GenBank/DDBJ databases">
        <authorList>
            <person name="King G.J."/>
            <person name="Bancroft I."/>
            <person name="Baten A."/>
            <person name="Bloomfield J."/>
            <person name="Borpatragohain P."/>
            <person name="He Z."/>
            <person name="Irish N."/>
            <person name="Irwin J."/>
            <person name="Liu K."/>
            <person name="Mauleon R.P."/>
            <person name="Moore J."/>
            <person name="Morris R."/>
            <person name="Ostergaard L."/>
            <person name="Wang B."/>
            <person name="Wells R."/>
        </authorList>
    </citation>
    <scope>NUCLEOTIDE SEQUENCE [LARGE SCALE GENOMIC DNA]</scope>
    <source>
        <strain evidence="12">R-o-18</strain>
        <tissue evidence="12">Leaf</tissue>
    </source>
</reference>
<evidence type="ECO:0000313" key="13">
    <source>
        <dbReference type="Proteomes" id="UP000823674"/>
    </source>
</evidence>